<dbReference type="Pfam" id="PF13240">
    <property type="entry name" value="Zn_Ribbon_1"/>
    <property type="match status" value="1"/>
</dbReference>
<evidence type="ECO:0000259" key="1">
    <source>
        <dbReference type="Pfam" id="PF12773"/>
    </source>
</evidence>
<evidence type="ECO:0000313" key="3">
    <source>
        <dbReference type="EMBL" id="HJC34220.1"/>
    </source>
</evidence>
<dbReference type="Gene3D" id="4.10.1060.50">
    <property type="match status" value="1"/>
</dbReference>
<dbReference type="Pfam" id="PF12773">
    <property type="entry name" value="DZR"/>
    <property type="match status" value="1"/>
</dbReference>
<reference evidence="3" key="2">
    <citation type="submission" date="2021-04" db="EMBL/GenBank/DDBJ databases">
        <authorList>
            <person name="Gilroy R."/>
        </authorList>
    </citation>
    <scope>NUCLEOTIDE SEQUENCE</scope>
    <source>
        <strain evidence="3">ChiW19-954</strain>
    </source>
</reference>
<dbReference type="EMBL" id="DWWO01000080">
    <property type="protein sequence ID" value="HJC34220.1"/>
    <property type="molecule type" value="Genomic_DNA"/>
</dbReference>
<dbReference type="InterPro" id="IPR025874">
    <property type="entry name" value="DZR"/>
</dbReference>
<evidence type="ECO:0000259" key="2">
    <source>
        <dbReference type="Pfam" id="PF13240"/>
    </source>
</evidence>
<sequence length="195" mass="21477">MAFLDDVDRTLSQLGQSALKKTKNMSESMRLSGAIREEEEKQKELFRKIGEYVYENELGTADEKIIGWCQDISASRVRAMQNREQMTALKGMINCPKCGASTAPNSTFCSVCGSKLEELNLSPKQEEDESSVCPNCGRKADKDAAFCTYCGTRIPAGQPQTEETEAVPKDICPNCGNKIKPGQIFCVMCGVKLPE</sequence>
<accession>A0A9D2NN69</accession>
<organism evidence="3 4">
    <name type="scientific">Candidatus Mediterraneibacter faecipullorum</name>
    <dbReference type="NCBI Taxonomy" id="2838670"/>
    <lineage>
        <taxon>Bacteria</taxon>
        <taxon>Bacillati</taxon>
        <taxon>Bacillota</taxon>
        <taxon>Clostridia</taxon>
        <taxon>Lachnospirales</taxon>
        <taxon>Lachnospiraceae</taxon>
        <taxon>Mediterraneibacter</taxon>
    </lineage>
</organism>
<dbReference type="AlphaFoldDB" id="A0A9D2NN69"/>
<gene>
    <name evidence="3" type="ORF">H9758_06440</name>
</gene>
<comment type="caution">
    <text evidence="3">The sequence shown here is derived from an EMBL/GenBank/DDBJ whole genome shotgun (WGS) entry which is preliminary data.</text>
</comment>
<evidence type="ECO:0000313" key="4">
    <source>
        <dbReference type="Proteomes" id="UP000823890"/>
    </source>
</evidence>
<feature type="domain" description="Zinc-ribbon" evidence="2">
    <location>
        <begin position="172"/>
        <end position="190"/>
    </location>
</feature>
<protein>
    <submittedName>
        <fullName evidence="3">Zinc ribbon domain-containing protein</fullName>
    </submittedName>
</protein>
<name>A0A9D2NN69_9FIRM</name>
<reference evidence="3" key="1">
    <citation type="journal article" date="2021" name="PeerJ">
        <title>Extensive microbial diversity within the chicken gut microbiome revealed by metagenomics and culture.</title>
        <authorList>
            <person name="Gilroy R."/>
            <person name="Ravi A."/>
            <person name="Getino M."/>
            <person name="Pursley I."/>
            <person name="Horton D.L."/>
            <person name="Alikhan N.F."/>
            <person name="Baker D."/>
            <person name="Gharbi K."/>
            <person name="Hall N."/>
            <person name="Watson M."/>
            <person name="Adriaenssens E.M."/>
            <person name="Foster-Nyarko E."/>
            <person name="Jarju S."/>
            <person name="Secka A."/>
            <person name="Antonio M."/>
            <person name="Oren A."/>
            <person name="Chaudhuri R.R."/>
            <person name="La Ragione R."/>
            <person name="Hildebrand F."/>
            <person name="Pallen M.J."/>
        </authorList>
    </citation>
    <scope>NUCLEOTIDE SEQUENCE</scope>
    <source>
        <strain evidence="3">ChiW19-954</strain>
    </source>
</reference>
<dbReference type="Proteomes" id="UP000823890">
    <property type="component" value="Unassembled WGS sequence"/>
</dbReference>
<feature type="domain" description="DZANK-type" evidence="1">
    <location>
        <begin position="95"/>
        <end position="151"/>
    </location>
</feature>
<dbReference type="InterPro" id="IPR038587">
    <property type="entry name" value="Ribosomal_eL40_sf"/>
</dbReference>
<proteinExistence type="predicted"/>
<dbReference type="InterPro" id="IPR026870">
    <property type="entry name" value="Zinc_ribbon_dom"/>
</dbReference>